<dbReference type="OrthoDB" id="10409156at2759"/>
<evidence type="ECO:0000313" key="2">
    <source>
        <dbReference type="EMBL" id="CBN79751.1"/>
    </source>
</evidence>
<dbReference type="EMBL" id="FN648000">
    <property type="protein sequence ID" value="CBN79751.1"/>
    <property type="molecule type" value="Genomic_DNA"/>
</dbReference>
<dbReference type="Proteomes" id="UP000002630">
    <property type="component" value="Linkage Group LG11"/>
</dbReference>
<dbReference type="EMBL" id="FN649736">
    <property type="protein sequence ID" value="CBN79751.1"/>
    <property type="molecule type" value="Genomic_DNA"/>
</dbReference>
<gene>
    <name evidence="2" type="ORF">Esi_0014_0037</name>
</gene>
<name>D8LET1_ECTSI</name>
<feature type="region of interest" description="Disordered" evidence="1">
    <location>
        <begin position="1"/>
        <end position="56"/>
    </location>
</feature>
<dbReference type="InParanoid" id="D8LET1"/>
<dbReference type="AlphaFoldDB" id="D8LET1"/>
<evidence type="ECO:0000256" key="1">
    <source>
        <dbReference type="SAM" id="MobiDB-lite"/>
    </source>
</evidence>
<accession>D8LET1</accession>
<keyword evidence="3" id="KW-1185">Reference proteome</keyword>
<organism evidence="2 3">
    <name type="scientific">Ectocarpus siliculosus</name>
    <name type="common">Brown alga</name>
    <name type="synonym">Conferva siliculosa</name>
    <dbReference type="NCBI Taxonomy" id="2880"/>
    <lineage>
        <taxon>Eukaryota</taxon>
        <taxon>Sar</taxon>
        <taxon>Stramenopiles</taxon>
        <taxon>Ochrophyta</taxon>
        <taxon>PX clade</taxon>
        <taxon>Phaeophyceae</taxon>
        <taxon>Ectocarpales</taxon>
        <taxon>Ectocarpaceae</taxon>
        <taxon>Ectocarpus</taxon>
    </lineage>
</organism>
<feature type="compositionally biased region" description="Low complexity" evidence="1">
    <location>
        <begin position="38"/>
        <end position="55"/>
    </location>
</feature>
<sequence>MPRQSRQASSAATNASSSTAGSSPPAASPAASTPPPASGAGSSAAAAAAAAAGSPEQVPADRELQHLCPGTGCNTNLFLKENIHKDRADYCTTPAGTLAPVPARLLIKYPGKVCWLCASEFEVGEVVWAYTTPDVERPACYINWCLNEDACIILKEEGAPVNVRLAGEDDVAKRCSDCKRADSTILDTDQLIAKSTQPCHVDQPLPSPPSNDTCDVLYGGEHYRTLKFNP</sequence>
<protein>
    <submittedName>
        <fullName evidence="2">Uncharacterized protein</fullName>
    </submittedName>
</protein>
<proteinExistence type="predicted"/>
<feature type="compositionally biased region" description="Low complexity" evidence="1">
    <location>
        <begin position="8"/>
        <end position="31"/>
    </location>
</feature>
<reference evidence="2 3" key="1">
    <citation type="journal article" date="2010" name="Nature">
        <title>The Ectocarpus genome and the independent evolution of multicellularity in brown algae.</title>
        <authorList>
            <person name="Cock J.M."/>
            <person name="Sterck L."/>
            <person name="Rouze P."/>
            <person name="Scornet D."/>
            <person name="Allen A.E."/>
            <person name="Amoutzias G."/>
            <person name="Anthouard V."/>
            <person name="Artiguenave F."/>
            <person name="Aury J.M."/>
            <person name="Badger J.H."/>
            <person name="Beszteri B."/>
            <person name="Billiau K."/>
            <person name="Bonnet E."/>
            <person name="Bothwell J.H."/>
            <person name="Bowler C."/>
            <person name="Boyen C."/>
            <person name="Brownlee C."/>
            <person name="Carrano C.J."/>
            <person name="Charrier B."/>
            <person name="Cho G.Y."/>
            <person name="Coelho S.M."/>
            <person name="Collen J."/>
            <person name="Corre E."/>
            <person name="Da Silva C."/>
            <person name="Delage L."/>
            <person name="Delaroque N."/>
            <person name="Dittami S.M."/>
            <person name="Doulbeau S."/>
            <person name="Elias M."/>
            <person name="Farnham G."/>
            <person name="Gachon C.M."/>
            <person name="Gschloessl B."/>
            <person name="Heesch S."/>
            <person name="Jabbari K."/>
            <person name="Jubin C."/>
            <person name="Kawai H."/>
            <person name="Kimura K."/>
            <person name="Kloareg B."/>
            <person name="Kupper F.C."/>
            <person name="Lang D."/>
            <person name="Le Bail A."/>
            <person name="Leblanc C."/>
            <person name="Lerouge P."/>
            <person name="Lohr M."/>
            <person name="Lopez P.J."/>
            <person name="Martens C."/>
            <person name="Maumus F."/>
            <person name="Michel G."/>
            <person name="Miranda-Saavedra D."/>
            <person name="Morales J."/>
            <person name="Moreau H."/>
            <person name="Motomura T."/>
            <person name="Nagasato C."/>
            <person name="Napoli C.A."/>
            <person name="Nelson D.R."/>
            <person name="Nyvall-Collen P."/>
            <person name="Peters A.F."/>
            <person name="Pommier C."/>
            <person name="Potin P."/>
            <person name="Poulain J."/>
            <person name="Quesneville H."/>
            <person name="Read B."/>
            <person name="Rensing S.A."/>
            <person name="Ritter A."/>
            <person name="Rousvoal S."/>
            <person name="Samanta M."/>
            <person name="Samson G."/>
            <person name="Schroeder D.C."/>
            <person name="Segurens B."/>
            <person name="Strittmatter M."/>
            <person name="Tonon T."/>
            <person name="Tregear J.W."/>
            <person name="Valentin K."/>
            <person name="von Dassow P."/>
            <person name="Yamagishi T."/>
            <person name="Van de Peer Y."/>
            <person name="Wincker P."/>
        </authorList>
    </citation>
    <scope>NUCLEOTIDE SEQUENCE [LARGE SCALE GENOMIC DNA]</scope>
    <source>
        <strain evidence="3">Ec32 / CCAP1310/4</strain>
    </source>
</reference>
<evidence type="ECO:0000313" key="3">
    <source>
        <dbReference type="Proteomes" id="UP000002630"/>
    </source>
</evidence>